<feature type="compositionally biased region" description="Low complexity" evidence="1">
    <location>
        <begin position="282"/>
        <end position="297"/>
    </location>
</feature>
<dbReference type="Proteomes" id="UP000498740">
    <property type="component" value="Unassembled WGS sequence"/>
</dbReference>
<dbReference type="SUPFAM" id="SSF52540">
    <property type="entry name" value="P-loop containing nucleoside triphosphate hydrolases"/>
    <property type="match status" value="1"/>
</dbReference>
<evidence type="ECO:0000313" key="4">
    <source>
        <dbReference type="Proteomes" id="UP000498740"/>
    </source>
</evidence>
<sequence>MPAHSAGAARLGARTAPAGRPDAHLPPPLARSYRADVTSSTTVHSPPRLYGRSGELAILHGMLARLRQGDGGALVLTAPPGLGRTALLREAAAAHRPRGPVLYATAAPAERALPHSGLHVLLCPAPGPPPMPRPPSGLTPDALLARLRELGRERPLLVCADDAHAWDPASRTALNSAARRLGAGSRVAVLIAADDGPTFAGLPALRLGPLDDDAAAALLDRLTGVSGGAEGFGGRAGRALPVAWDFPAVRRALPAACGLPAVRRAPAVARTGFPAVRRDSTRSSAPSSSGRRPATPACWPGSPAASPRTSSPGAPRCPVRCRAPRAC</sequence>
<dbReference type="InterPro" id="IPR027417">
    <property type="entry name" value="P-loop_NTPase"/>
</dbReference>
<dbReference type="InterPro" id="IPR003593">
    <property type="entry name" value="AAA+_ATPase"/>
</dbReference>
<dbReference type="InterPro" id="IPR041664">
    <property type="entry name" value="AAA_16"/>
</dbReference>
<dbReference type="AlphaFoldDB" id="A0A7J0CMU1"/>
<accession>A0A7J0CMU1</accession>
<comment type="caution">
    <text evidence="3">The sequence shown here is derived from an EMBL/GenBank/DDBJ whole genome shotgun (WGS) entry which is preliminary data.</text>
</comment>
<name>A0A7J0CMU1_STRMI</name>
<protein>
    <recommendedName>
        <fullName evidence="2">AAA+ ATPase domain-containing protein</fullName>
    </recommendedName>
</protein>
<gene>
    <name evidence="3" type="ORF">Smic_17800</name>
</gene>
<dbReference type="SMART" id="SM00382">
    <property type="entry name" value="AAA"/>
    <property type="match status" value="1"/>
</dbReference>
<dbReference type="EMBL" id="BLWD01000001">
    <property type="protein sequence ID" value="GFN03224.1"/>
    <property type="molecule type" value="Genomic_DNA"/>
</dbReference>
<feature type="domain" description="AAA+ ATPase" evidence="2">
    <location>
        <begin position="70"/>
        <end position="229"/>
    </location>
</feature>
<proteinExistence type="predicted"/>
<evidence type="ECO:0000256" key="1">
    <source>
        <dbReference type="SAM" id="MobiDB-lite"/>
    </source>
</evidence>
<feature type="region of interest" description="Disordered" evidence="1">
    <location>
        <begin position="1"/>
        <end position="50"/>
    </location>
</feature>
<dbReference type="Gene3D" id="3.40.50.300">
    <property type="entry name" value="P-loop containing nucleotide triphosphate hydrolases"/>
    <property type="match status" value="1"/>
</dbReference>
<feature type="region of interest" description="Disordered" evidence="1">
    <location>
        <begin position="273"/>
        <end position="317"/>
    </location>
</feature>
<evidence type="ECO:0000313" key="3">
    <source>
        <dbReference type="EMBL" id="GFN03224.1"/>
    </source>
</evidence>
<dbReference type="Pfam" id="PF13191">
    <property type="entry name" value="AAA_16"/>
    <property type="match status" value="1"/>
</dbReference>
<organism evidence="3 4">
    <name type="scientific">Streptomyces microflavus</name>
    <name type="common">Streptomyces lipmanii</name>
    <dbReference type="NCBI Taxonomy" id="1919"/>
    <lineage>
        <taxon>Bacteria</taxon>
        <taxon>Bacillati</taxon>
        <taxon>Actinomycetota</taxon>
        <taxon>Actinomycetes</taxon>
        <taxon>Kitasatosporales</taxon>
        <taxon>Streptomycetaceae</taxon>
        <taxon>Streptomyces</taxon>
    </lineage>
</organism>
<reference evidence="3 4" key="1">
    <citation type="submission" date="2020-05" db="EMBL/GenBank/DDBJ databases">
        <title>Whole genome shotgun sequence of Streptomyces microflavus NBRC 13062.</title>
        <authorList>
            <person name="Komaki H."/>
            <person name="Tamura T."/>
        </authorList>
    </citation>
    <scope>NUCLEOTIDE SEQUENCE [LARGE SCALE GENOMIC DNA]</scope>
    <source>
        <strain evidence="3 4">NBRC 13062</strain>
    </source>
</reference>
<evidence type="ECO:0000259" key="2">
    <source>
        <dbReference type="SMART" id="SM00382"/>
    </source>
</evidence>